<dbReference type="AlphaFoldDB" id="A0A834XGB6"/>
<sequence length="52" mass="6410">MWRRWQHQNVTFLKHAPKIYSKSREYEKIPLPTLNHKTRQIPKNLPRCRVPS</sequence>
<comment type="caution">
    <text evidence="1">The sequence shown here is derived from an EMBL/GenBank/DDBJ whole genome shotgun (WGS) entry which is preliminary data.</text>
</comment>
<dbReference type="EMBL" id="JAAIUW010000001">
    <property type="protein sequence ID" value="KAF7843905.1"/>
    <property type="molecule type" value="Genomic_DNA"/>
</dbReference>
<organism evidence="1 2">
    <name type="scientific">Senna tora</name>
    <dbReference type="NCBI Taxonomy" id="362788"/>
    <lineage>
        <taxon>Eukaryota</taxon>
        <taxon>Viridiplantae</taxon>
        <taxon>Streptophyta</taxon>
        <taxon>Embryophyta</taxon>
        <taxon>Tracheophyta</taxon>
        <taxon>Spermatophyta</taxon>
        <taxon>Magnoliopsida</taxon>
        <taxon>eudicotyledons</taxon>
        <taxon>Gunneridae</taxon>
        <taxon>Pentapetalae</taxon>
        <taxon>rosids</taxon>
        <taxon>fabids</taxon>
        <taxon>Fabales</taxon>
        <taxon>Fabaceae</taxon>
        <taxon>Caesalpinioideae</taxon>
        <taxon>Cassia clade</taxon>
        <taxon>Senna</taxon>
    </lineage>
</organism>
<reference evidence="1" key="1">
    <citation type="submission" date="2020-09" db="EMBL/GenBank/DDBJ databases">
        <title>Genome-Enabled Discovery of Anthraquinone Biosynthesis in Senna tora.</title>
        <authorList>
            <person name="Kang S.-H."/>
            <person name="Pandey R.P."/>
            <person name="Lee C.-M."/>
            <person name="Sim J.-S."/>
            <person name="Jeong J.-T."/>
            <person name="Choi B.-S."/>
            <person name="Jung M."/>
            <person name="Ginzburg D."/>
            <person name="Zhao K."/>
            <person name="Won S.Y."/>
            <person name="Oh T.-J."/>
            <person name="Yu Y."/>
            <person name="Kim N.-H."/>
            <person name="Lee O.R."/>
            <person name="Lee T.-H."/>
            <person name="Bashyal P."/>
            <person name="Kim T.-S."/>
            <person name="Lee W.-H."/>
            <person name="Kawkins C."/>
            <person name="Kim C.-K."/>
            <person name="Kim J.S."/>
            <person name="Ahn B.O."/>
            <person name="Rhee S.Y."/>
            <person name="Sohng J.K."/>
        </authorList>
    </citation>
    <scope>NUCLEOTIDE SEQUENCE</scope>
    <source>
        <tissue evidence="1">Leaf</tissue>
    </source>
</reference>
<dbReference type="Proteomes" id="UP000634136">
    <property type="component" value="Unassembled WGS sequence"/>
</dbReference>
<evidence type="ECO:0000313" key="2">
    <source>
        <dbReference type="Proteomes" id="UP000634136"/>
    </source>
</evidence>
<gene>
    <name evidence="1" type="ORF">G2W53_000810</name>
</gene>
<accession>A0A834XGB6</accession>
<name>A0A834XGB6_9FABA</name>
<keyword evidence="2" id="KW-1185">Reference proteome</keyword>
<proteinExistence type="predicted"/>
<evidence type="ECO:0000313" key="1">
    <source>
        <dbReference type="EMBL" id="KAF7843905.1"/>
    </source>
</evidence>
<protein>
    <submittedName>
        <fullName evidence="1">Uncharacterized protein</fullName>
    </submittedName>
</protein>